<keyword evidence="3" id="KW-0540">Nuclease</keyword>
<dbReference type="Proteomes" id="UP001500957">
    <property type="component" value="Unassembled WGS sequence"/>
</dbReference>
<sequence length="504" mass="54335">MSDFPAAHAESEQLVPIEVLADRITEGAGHLAAATGAWLALIEEYDRRRGWASWGVKSCAHWLAWRCGIGLTAAREHIRTARALADLPVTRAALAAGQLSYSKARALTRVATPESEASLVEIAVSCTGAQLEELARGMRRAGTRDEVNARHARRSVSWSWAEDGSLELKGRFSPEDGAVIVAALEAARDNLPDPTPGEAGADDNASAETFSGTPADEHGPAAYPKRVTTQRNADAMLVLAETLLASGPAPAPGGARHSVMIHTDLDALTDTVGEESAGRIENGPELHPETVRRLCCDSGAVIVAHHNTEGERSGRKRWATGRRGTWMDVGRRTRTIPAALRHALHLRDGGCRFPGCTETRFVDAHHVLWWSWGGPTALWNLVLLCRRHHRAVHEGGFGVRPDPRHGFVFTRPDRVVIPDNPATWRPDAARAGTGVAAEFEVPVDLSTTERLAAMHQVSITPHTATPAWNGDRLDLDYALAVLLGNRRAADEGPRGFEPTGAALN</sequence>
<feature type="region of interest" description="Disordered" evidence="1">
    <location>
        <begin position="189"/>
        <end position="222"/>
    </location>
</feature>
<dbReference type="SMART" id="SM00507">
    <property type="entry name" value="HNHc"/>
    <property type="match status" value="1"/>
</dbReference>
<keyword evidence="4" id="KW-1185">Reference proteome</keyword>
<dbReference type="Pfam" id="PF02720">
    <property type="entry name" value="DUF222"/>
    <property type="match status" value="1"/>
</dbReference>
<dbReference type="InterPro" id="IPR003615">
    <property type="entry name" value="HNH_nuc"/>
</dbReference>
<dbReference type="InterPro" id="IPR003870">
    <property type="entry name" value="DUF222"/>
</dbReference>
<proteinExistence type="predicted"/>
<dbReference type="EMBL" id="BAAAHE010000016">
    <property type="protein sequence ID" value="GAA0619605.1"/>
    <property type="molecule type" value="Genomic_DNA"/>
</dbReference>
<name>A0ABN1GU48_9ACTN</name>
<dbReference type="GO" id="GO:0004519">
    <property type="term" value="F:endonuclease activity"/>
    <property type="evidence" value="ECO:0007669"/>
    <property type="project" value="UniProtKB-KW"/>
</dbReference>
<comment type="caution">
    <text evidence="3">The sequence shown here is derived from an EMBL/GenBank/DDBJ whole genome shotgun (WGS) entry which is preliminary data.</text>
</comment>
<protein>
    <submittedName>
        <fullName evidence="3">HNH endonuclease signature motif containing protein</fullName>
    </submittedName>
</protein>
<dbReference type="Gene3D" id="1.10.30.50">
    <property type="match status" value="1"/>
</dbReference>
<keyword evidence="3" id="KW-0255">Endonuclease</keyword>
<gene>
    <name evidence="3" type="ORF">GCM10009547_22620</name>
</gene>
<accession>A0ABN1GU48</accession>
<dbReference type="CDD" id="cd00085">
    <property type="entry name" value="HNHc"/>
    <property type="match status" value="1"/>
</dbReference>
<evidence type="ECO:0000256" key="1">
    <source>
        <dbReference type="SAM" id="MobiDB-lite"/>
    </source>
</evidence>
<organism evidence="3 4">
    <name type="scientific">Sporichthya brevicatena</name>
    <dbReference type="NCBI Taxonomy" id="171442"/>
    <lineage>
        <taxon>Bacteria</taxon>
        <taxon>Bacillati</taxon>
        <taxon>Actinomycetota</taxon>
        <taxon>Actinomycetes</taxon>
        <taxon>Sporichthyales</taxon>
        <taxon>Sporichthyaceae</taxon>
        <taxon>Sporichthya</taxon>
    </lineage>
</organism>
<reference evidence="3 4" key="1">
    <citation type="journal article" date="2019" name="Int. J. Syst. Evol. Microbiol.">
        <title>The Global Catalogue of Microorganisms (GCM) 10K type strain sequencing project: providing services to taxonomists for standard genome sequencing and annotation.</title>
        <authorList>
            <consortium name="The Broad Institute Genomics Platform"/>
            <consortium name="The Broad Institute Genome Sequencing Center for Infectious Disease"/>
            <person name="Wu L."/>
            <person name="Ma J."/>
        </authorList>
    </citation>
    <scope>NUCLEOTIDE SEQUENCE [LARGE SCALE GENOMIC DNA]</scope>
    <source>
        <strain evidence="3 4">JCM 10671</strain>
    </source>
</reference>
<evidence type="ECO:0000259" key="2">
    <source>
        <dbReference type="SMART" id="SM00507"/>
    </source>
</evidence>
<keyword evidence="3" id="KW-0378">Hydrolase</keyword>
<evidence type="ECO:0000313" key="3">
    <source>
        <dbReference type="EMBL" id="GAA0619605.1"/>
    </source>
</evidence>
<evidence type="ECO:0000313" key="4">
    <source>
        <dbReference type="Proteomes" id="UP001500957"/>
    </source>
</evidence>
<feature type="domain" description="HNH nuclease" evidence="2">
    <location>
        <begin position="339"/>
        <end position="390"/>
    </location>
</feature>
<dbReference type="RefSeq" id="WP_344604711.1">
    <property type="nucleotide sequence ID" value="NZ_BAAAHE010000016.1"/>
</dbReference>